<dbReference type="InterPro" id="IPR001723">
    <property type="entry name" value="Nuclear_hrmn_rcpt"/>
</dbReference>
<dbReference type="PRINTS" id="PR00047">
    <property type="entry name" value="STROIDFINGER"/>
</dbReference>
<evidence type="ECO:0000313" key="13">
    <source>
        <dbReference type="EMBL" id="CAJ0609526.1"/>
    </source>
</evidence>
<dbReference type="PANTHER" id="PTHR48092">
    <property type="entry name" value="KNIRPS-RELATED PROTEIN-RELATED"/>
    <property type="match status" value="1"/>
</dbReference>
<gene>
    <name evidence="13" type="ORF">CYNAS_LOCUS21509</name>
</gene>
<keyword evidence="8 10" id="KW-0675">Receptor</keyword>
<evidence type="ECO:0000256" key="2">
    <source>
        <dbReference type="ARBA" id="ARBA00022723"/>
    </source>
</evidence>
<keyword evidence="4 10" id="KW-0862">Zinc</keyword>
<evidence type="ECO:0000259" key="12">
    <source>
        <dbReference type="PROSITE" id="PS51843"/>
    </source>
</evidence>
<dbReference type="Gene3D" id="1.10.565.10">
    <property type="entry name" value="Retinoid X Receptor"/>
    <property type="match status" value="1"/>
</dbReference>
<comment type="subcellular location">
    <subcellularLocation>
        <location evidence="1 10">Nucleus</location>
    </subcellularLocation>
</comment>
<keyword evidence="2 10" id="KW-0479">Metal-binding</keyword>
<evidence type="ECO:0000256" key="5">
    <source>
        <dbReference type="ARBA" id="ARBA00023015"/>
    </source>
</evidence>
<dbReference type="EMBL" id="CATQJL010000326">
    <property type="protein sequence ID" value="CAJ0609526.1"/>
    <property type="molecule type" value="Genomic_DNA"/>
</dbReference>
<evidence type="ECO:0000313" key="14">
    <source>
        <dbReference type="Proteomes" id="UP001176961"/>
    </source>
</evidence>
<proteinExistence type="inferred from homology"/>
<dbReference type="PROSITE" id="PS00031">
    <property type="entry name" value="NUCLEAR_REC_DBD_1"/>
    <property type="match status" value="1"/>
</dbReference>
<keyword evidence="6 10" id="KW-0238">DNA-binding</keyword>
<sequence length="579" mass="65580">MVCPQSAENSRQLIIEPKPIRPYSFTDGITLYQPALTCSILPSRGAAAGNASISLKNCLAVFPLICTICSPDTSTSAFFPLLNSRLTNDSSPDESWLSHYTDSRDGVELPSLESEDIDSPSVCGICNDRSSGMHYGIYTCEGCKGFFKRTVQNKRIYSCVGADGACPMTKEHRNRCQFCRFQKCLQRGMVLEAVREDRMPGGRNGSTVYNLYKVSLQSNADDMAGLEGLLRTLNMDVISILYDPKNPRKGSIMRNERNILLSNKTSQIRVMHHVQHVRNLLNTFTYCTDTFFMKKRCIPLLRTKTPYDFSFQELIEIDQIEKLIDLRGLRILPIKDSCEELAPACQRLSRIGDEIVEQLVEWTKMLPFYGELPVEVHTHLLTQRWAELVLLSACFYSCSNATQVADDAVVSTTMADGDEEVSFLDSAANIRLLQKRLSAVMGKPIPLEHVIKEAGPLVEKFTTLLYSFSKMRITTEAYVCIKAITLFHYNRNPEWSNSNHLDKPQFLQKVTLIQDQFVKALQIHLIQNEEAARLSDILTWQPLSVSVNNLIQQKKIFYVKSTISEKKVKLNCSNECDRR</sequence>
<dbReference type="GO" id="GO:0008270">
    <property type="term" value="F:zinc ion binding"/>
    <property type="evidence" value="ECO:0007669"/>
    <property type="project" value="UniProtKB-KW"/>
</dbReference>
<dbReference type="PROSITE" id="PS51843">
    <property type="entry name" value="NR_LBD"/>
    <property type="match status" value="1"/>
</dbReference>
<dbReference type="SUPFAM" id="SSF57716">
    <property type="entry name" value="Glucocorticoid receptor-like (DNA-binding domain)"/>
    <property type="match status" value="1"/>
</dbReference>
<evidence type="ECO:0000256" key="8">
    <source>
        <dbReference type="ARBA" id="ARBA00023170"/>
    </source>
</evidence>
<dbReference type="InterPro" id="IPR013088">
    <property type="entry name" value="Znf_NHR/GATA"/>
</dbReference>
<dbReference type="GO" id="GO:0006357">
    <property type="term" value="P:regulation of transcription by RNA polymerase II"/>
    <property type="evidence" value="ECO:0007669"/>
    <property type="project" value="UniProtKB-ARBA"/>
</dbReference>
<dbReference type="Gene3D" id="3.30.50.10">
    <property type="entry name" value="Erythroid Transcription Factor GATA-1, subunit A"/>
    <property type="match status" value="1"/>
</dbReference>
<dbReference type="FunFam" id="3.30.50.10:FF:000006">
    <property type="entry name" value="Nuclear receptor subfamily 5 group A member"/>
    <property type="match status" value="1"/>
</dbReference>
<organism evidence="13 14">
    <name type="scientific">Cylicocyclus nassatus</name>
    <name type="common">Nematode worm</name>
    <dbReference type="NCBI Taxonomy" id="53992"/>
    <lineage>
        <taxon>Eukaryota</taxon>
        <taxon>Metazoa</taxon>
        <taxon>Ecdysozoa</taxon>
        <taxon>Nematoda</taxon>
        <taxon>Chromadorea</taxon>
        <taxon>Rhabditida</taxon>
        <taxon>Rhabditina</taxon>
        <taxon>Rhabditomorpha</taxon>
        <taxon>Strongyloidea</taxon>
        <taxon>Strongylidae</taxon>
        <taxon>Cylicocyclus</taxon>
    </lineage>
</organism>
<dbReference type="PROSITE" id="PS51030">
    <property type="entry name" value="NUCLEAR_REC_DBD_2"/>
    <property type="match status" value="1"/>
</dbReference>
<keyword evidence="5 10" id="KW-0805">Transcription regulation</keyword>
<protein>
    <submittedName>
        <fullName evidence="13">Uncharacterized protein</fullName>
    </submittedName>
</protein>
<evidence type="ECO:0000256" key="10">
    <source>
        <dbReference type="RuleBase" id="RU004334"/>
    </source>
</evidence>
<dbReference type="GO" id="GO:0003700">
    <property type="term" value="F:DNA-binding transcription factor activity"/>
    <property type="evidence" value="ECO:0007669"/>
    <property type="project" value="InterPro"/>
</dbReference>
<reference evidence="13" key="1">
    <citation type="submission" date="2023-07" db="EMBL/GenBank/DDBJ databases">
        <authorList>
            <consortium name="CYATHOMIX"/>
        </authorList>
    </citation>
    <scope>NUCLEOTIDE SEQUENCE</scope>
    <source>
        <strain evidence="13">N/A</strain>
    </source>
</reference>
<keyword evidence="3 10" id="KW-0863">Zinc-finger</keyword>
<accession>A0AA36HEY3</accession>
<keyword evidence="9 10" id="KW-0539">Nucleus</keyword>
<evidence type="ECO:0000256" key="4">
    <source>
        <dbReference type="ARBA" id="ARBA00022833"/>
    </source>
</evidence>
<comment type="similarity">
    <text evidence="10">Belongs to the nuclear hormone receptor family.</text>
</comment>
<feature type="domain" description="Nuclear receptor" evidence="11">
    <location>
        <begin position="120"/>
        <end position="196"/>
    </location>
</feature>
<name>A0AA36HEY3_CYLNA</name>
<evidence type="ECO:0000256" key="6">
    <source>
        <dbReference type="ARBA" id="ARBA00023125"/>
    </source>
</evidence>
<evidence type="ECO:0000256" key="9">
    <source>
        <dbReference type="ARBA" id="ARBA00023242"/>
    </source>
</evidence>
<dbReference type="SMART" id="SM00430">
    <property type="entry name" value="HOLI"/>
    <property type="match status" value="1"/>
</dbReference>
<dbReference type="InterPro" id="IPR000536">
    <property type="entry name" value="Nucl_hrmn_rcpt_lig-bd"/>
</dbReference>
<keyword evidence="14" id="KW-1185">Reference proteome</keyword>
<comment type="caution">
    <text evidence="13">The sequence shown here is derived from an EMBL/GenBank/DDBJ whole genome shotgun (WGS) entry which is preliminary data.</text>
</comment>
<dbReference type="Pfam" id="PF00104">
    <property type="entry name" value="Hormone_recep"/>
    <property type="match status" value="1"/>
</dbReference>
<dbReference type="InterPro" id="IPR050200">
    <property type="entry name" value="Nuclear_hormone_rcpt_NR3"/>
</dbReference>
<dbReference type="SMART" id="SM00399">
    <property type="entry name" value="ZnF_C4"/>
    <property type="match status" value="1"/>
</dbReference>
<dbReference type="GO" id="GO:0005634">
    <property type="term" value="C:nucleus"/>
    <property type="evidence" value="ECO:0007669"/>
    <property type="project" value="UniProtKB-SubCell"/>
</dbReference>
<dbReference type="SUPFAM" id="SSF48508">
    <property type="entry name" value="Nuclear receptor ligand-binding domain"/>
    <property type="match status" value="1"/>
</dbReference>
<dbReference type="Pfam" id="PF00105">
    <property type="entry name" value="zf-C4"/>
    <property type="match status" value="1"/>
</dbReference>
<feature type="domain" description="NR LBD" evidence="12">
    <location>
        <begin position="315"/>
        <end position="579"/>
    </location>
</feature>
<dbReference type="InterPro" id="IPR001628">
    <property type="entry name" value="Znf_hrmn_rcpt"/>
</dbReference>
<evidence type="ECO:0000256" key="7">
    <source>
        <dbReference type="ARBA" id="ARBA00023163"/>
    </source>
</evidence>
<evidence type="ECO:0000259" key="11">
    <source>
        <dbReference type="PROSITE" id="PS51030"/>
    </source>
</evidence>
<keyword evidence="7 10" id="KW-0804">Transcription</keyword>
<dbReference type="GO" id="GO:0043565">
    <property type="term" value="F:sequence-specific DNA binding"/>
    <property type="evidence" value="ECO:0007669"/>
    <property type="project" value="InterPro"/>
</dbReference>
<dbReference type="PRINTS" id="PR00398">
    <property type="entry name" value="STRDHORMONER"/>
</dbReference>
<evidence type="ECO:0000256" key="1">
    <source>
        <dbReference type="ARBA" id="ARBA00004123"/>
    </source>
</evidence>
<dbReference type="AlphaFoldDB" id="A0AA36HEY3"/>
<dbReference type="Proteomes" id="UP001176961">
    <property type="component" value="Unassembled WGS sequence"/>
</dbReference>
<evidence type="ECO:0000256" key="3">
    <source>
        <dbReference type="ARBA" id="ARBA00022771"/>
    </source>
</evidence>
<dbReference type="InterPro" id="IPR035500">
    <property type="entry name" value="NHR-like_dom_sf"/>
</dbReference>